<protein>
    <submittedName>
        <fullName evidence="1">Uncharacterized protein</fullName>
    </submittedName>
</protein>
<sequence>MSSYAEFLAIRDELVCELAEHFESKIKDMGDAVRGIGWFSSVAEQYAAAAARRAA</sequence>
<reference evidence="1 2" key="1">
    <citation type="submission" date="2024-06" db="EMBL/GenBank/DDBJ databases">
        <title>Sorghum-associated microbial communities from plants grown in Nebraska, USA.</title>
        <authorList>
            <person name="Schachtman D."/>
        </authorList>
    </citation>
    <scope>NUCLEOTIDE SEQUENCE [LARGE SCALE GENOMIC DNA]</scope>
    <source>
        <strain evidence="1 2">1073</strain>
    </source>
</reference>
<organism evidence="1 2">
    <name type="scientific">Dyella japonica</name>
    <dbReference type="NCBI Taxonomy" id="231455"/>
    <lineage>
        <taxon>Bacteria</taxon>
        <taxon>Pseudomonadati</taxon>
        <taxon>Pseudomonadota</taxon>
        <taxon>Gammaproteobacteria</taxon>
        <taxon>Lysobacterales</taxon>
        <taxon>Rhodanobacteraceae</taxon>
        <taxon>Dyella</taxon>
    </lineage>
</organism>
<dbReference type="EMBL" id="JBEPMU010000003">
    <property type="protein sequence ID" value="MET3652460.1"/>
    <property type="molecule type" value="Genomic_DNA"/>
</dbReference>
<evidence type="ECO:0000313" key="1">
    <source>
        <dbReference type="EMBL" id="MET3652460.1"/>
    </source>
</evidence>
<evidence type="ECO:0000313" key="2">
    <source>
        <dbReference type="Proteomes" id="UP001549184"/>
    </source>
</evidence>
<proteinExistence type="predicted"/>
<gene>
    <name evidence="1" type="ORF">ABIC75_002192</name>
</gene>
<comment type="caution">
    <text evidence="1">The sequence shown here is derived from an EMBL/GenBank/DDBJ whole genome shotgun (WGS) entry which is preliminary data.</text>
</comment>
<dbReference type="Proteomes" id="UP001549184">
    <property type="component" value="Unassembled WGS sequence"/>
</dbReference>
<dbReference type="RefSeq" id="WP_354013870.1">
    <property type="nucleotide sequence ID" value="NZ_JBEPMU010000003.1"/>
</dbReference>
<name>A0ABV2JUE8_9GAMM</name>
<keyword evidence="2" id="KW-1185">Reference proteome</keyword>
<accession>A0ABV2JUE8</accession>